<feature type="transmembrane region" description="Helical" evidence="1">
    <location>
        <begin position="113"/>
        <end position="133"/>
    </location>
</feature>
<dbReference type="EMBL" id="ASWJ01000001">
    <property type="protein sequence ID" value="EOW87754.1"/>
    <property type="molecule type" value="Genomic_DNA"/>
</dbReference>
<gene>
    <name evidence="2" type="ORF">I568_00040</name>
</gene>
<dbReference type="STRING" id="1121865.OMW_02235"/>
<accession>S0KCD2</accession>
<keyword evidence="3" id="KW-1185">Reference proteome</keyword>
<evidence type="ECO:0000313" key="2">
    <source>
        <dbReference type="EMBL" id="EOW87754.1"/>
    </source>
</evidence>
<feature type="transmembrane region" description="Helical" evidence="1">
    <location>
        <begin position="145"/>
        <end position="164"/>
    </location>
</feature>
<dbReference type="AlphaFoldDB" id="S0KCD2"/>
<proteinExistence type="predicted"/>
<keyword evidence="1" id="KW-0472">Membrane</keyword>
<reference evidence="2 3" key="1">
    <citation type="submission" date="2013-03" db="EMBL/GenBank/DDBJ databases">
        <title>The Genome Sequence of Enterococcus columbae ATCC_51263 (PacBio/Illumina hybrid assembly).</title>
        <authorList>
            <consortium name="The Broad Institute Genomics Platform"/>
            <consortium name="The Broad Institute Genome Sequencing Center for Infectious Disease"/>
            <person name="Earl A."/>
            <person name="Russ C."/>
            <person name="Gilmore M."/>
            <person name="Surin D."/>
            <person name="Walker B."/>
            <person name="Young S."/>
            <person name="Zeng Q."/>
            <person name="Gargeya S."/>
            <person name="Fitzgerald M."/>
            <person name="Haas B."/>
            <person name="Abouelleil A."/>
            <person name="Allen A.W."/>
            <person name="Alvarado L."/>
            <person name="Arachchi H.M."/>
            <person name="Berlin A.M."/>
            <person name="Chapman S.B."/>
            <person name="Gainer-Dewar J."/>
            <person name="Goldberg J."/>
            <person name="Griggs A."/>
            <person name="Gujja S."/>
            <person name="Hansen M."/>
            <person name="Howarth C."/>
            <person name="Imamovic A."/>
            <person name="Ireland A."/>
            <person name="Larimer J."/>
            <person name="McCowan C."/>
            <person name="Murphy C."/>
            <person name="Pearson M."/>
            <person name="Poon T.W."/>
            <person name="Priest M."/>
            <person name="Roberts A."/>
            <person name="Saif S."/>
            <person name="Shea T."/>
            <person name="Sisk P."/>
            <person name="Sykes S."/>
            <person name="Wortman J."/>
            <person name="Nusbaum C."/>
            <person name="Birren B."/>
        </authorList>
    </citation>
    <scope>NUCLEOTIDE SEQUENCE [LARGE SCALE GENOMIC DNA]</scope>
    <source>
        <strain evidence="2 3">ATCC 51263</strain>
    </source>
</reference>
<feature type="transmembrane region" description="Helical" evidence="1">
    <location>
        <begin position="21"/>
        <end position="44"/>
    </location>
</feature>
<comment type="caution">
    <text evidence="2">The sequence shown here is derived from an EMBL/GenBank/DDBJ whole genome shotgun (WGS) entry which is preliminary data.</text>
</comment>
<keyword evidence="1" id="KW-0812">Transmembrane</keyword>
<evidence type="ECO:0000313" key="3">
    <source>
        <dbReference type="Proteomes" id="UP000014113"/>
    </source>
</evidence>
<feature type="transmembrane region" description="Helical" evidence="1">
    <location>
        <begin position="50"/>
        <end position="70"/>
    </location>
</feature>
<evidence type="ECO:0000256" key="1">
    <source>
        <dbReference type="SAM" id="Phobius"/>
    </source>
</evidence>
<sequence length="234" mass="26941">MSKIKRFIKRFCTRPLYTEGSFAYGVQGCLFLAFLGTAVFLGTFSNYNEFHLYAGILTTIFLLLAILNRIGKRYCGNLQSHWLKLPYITTMITIVIAYITLVLTSSDTDRMFVIWYPIIVPLLSWIWQFIFMDKFTGEEQKRMKALILGVPLFIALLAMAGSVILNTFKFVTLSVTAAICLAFINTVCPMDFTRTSEYWHPELKQSRYDGKAMAALRQTKSIKKTDQQKMKLRK</sequence>
<name>S0KCD2_9ENTE</name>
<dbReference type="PATRIC" id="fig|1121865.3.peg.2177"/>
<dbReference type="Proteomes" id="UP000014113">
    <property type="component" value="Unassembled WGS sequence"/>
</dbReference>
<keyword evidence="1" id="KW-1133">Transmembrane helix</keyword>
<organism evidence="2 3">
    <name type="scientific">Enterococcus columbae DSM 7374 = ATCC 51263</name>
    <dbReference type="NCBI Taxonomy" id="1121865"/>
    <lineage>
        <taxon>Bacteria</taxon>
        <taxon>Bacillati</taxon>
        <taxon>Bacillota</taxon>
        <taxon>Bacilli</taxon>
        <taxon>Lactobacillales</taxon>
        <taxon>Enterococcaceae</taxon>
        <taxon>Enterococcus</taxon>
    </lineage>
</organism>
<feature type="transmembrane region" description="Helical" evidence="1">
    <location>
        <begin position="82"/>
        <end position="101"/>
    </location>
</feature>
<protein>
    <submittedName>
        <fullName evidence="2">Uncharacterized protein</fullName>
    </submittedName>
</protein>
<dbReference type="RefSeq" id="WP_016184329.1">
    <property type="nucleotide sequence ID" value="NZ_JXKI01000028.1"/>
</dbReference>
<feature type="transmembrane region" description="Helical" evidence="1">
    <location>
        <begin position="170"/>
        <end position="188"/>
    </location>
</feature>